<dbReference type="EMBL" id="CAKLBY020000024">
    <property type="protein sequence ID" value="CAK7901734.1"/>
    <property type="molecule type" value="Genomic_DNA"/>
</dbReference>
<dbReference type="Proteomes" id="UP001162060">
    <property type="component" value="Unassembled WGS sequence"/>
</dbReference>
<proteinExistence type="predicted"/>
<protein>
    <submittedName>
        <fullName evidence="1">Uncharacterized protein</fullName>
    </submittedName>
</protein>
<organism evidence="1 2">
    <name type="scientific">Peronospora matthiolae</name>
    <dbReference type="NCBI Taxonomy" id="2874970"/>
    <lineage>
        <taxon>Eukaryota</taxon>
        <taxon>Sar</taxon>
        <taxon>Stramenopiles</taxon>
        <taxon>Oomycota</taxon>
        <taxon>Peronosporomycetes</taxon>
        <taxon>Peronosporales</taxon>
        <taxon>Peronosporaceae</taxon>
        <taxon>Peronospora</taxon>
    </lineage>
</organism>
<gene>
    <name evidence="1" type="ORF">PM001_LOCUS2330</name>
</gene>
<accession>A0AAV1T555</accession>
<reference evidence="1" key="1">
    <citation type="submission" date="2024-01" db="EMBL/GenBank/DDBJ databases">
        <authorList>
            <person name="Webb A."/>
        </authorList>
    </citation>
    <scope>NUCLEOTIDE SEQUENCE</scope>
    <source>
        <strain evidence="1">Pm1</strain>
    </source>
</reference>
<dbReference type="AlphaFoldDB" id="A0AAV1T555"/>
<evidence type="ECO:0000313" key="2">
    <source>
        <dbReference type="Proteomes" id="UP001162060"/>
    </source>
</evidence>
<name>A0AAV1T555_9STRA</name>
<sequence length="88" mass="9896">MMKEGGRKQLKRSRDSRLEGVERATTFCVRLGLTAWGLTLVLTDFCGRLECAAVMIGGQRQLVGCLLVLDRLDIGSKKSKLRRRVEED</sequence>
<comment type="caution">
    <text evidence="1">The sequence shown here is derived from an EMBL/GenBank/DDBJ whole genome shotgun (WGS) entry which is preliminary data.</text>
</comment>
<evidence type="ECO:0000313" key="1">
    <source>
        <dbReference type="EMBL" id="CAK7901734.1"/>
    </source>
</evidence>